<proteinExistence type="inferred from homology"/>
<protein>
    <recommendedName>
        <fullName evidence="4">6-carboxy-5,6,7,8-tetrahydropterin synthase</fullName>
        <ecNumber evidence="3">4.1.2.50</ecNumber>
    </recommendedName>
    <alternativeName>
        <fullName evidence="5">Queuosine biosynthesis protein QueD</fullName>
    </alternativeName>
</protein>
<dbReference type="EMBL" id="QVIG01000001">
    <property type="protein sequence ID" value="RGD62709.1"/>
    <property type="molecule type" value="Genomic_DNA"/>
</dbReference>
<reference evidence="7 8" key="1">
    <citation type="submission" date="2018-08" db="EMBL/GenBank/DDBJ databases">
        <title>Diversity &amp; Physiological Properties of Lignin-Decomposing Actinobacteria from Soil.</title>
        <authorList>
            <person name="Roh S.G."/>
            <person name="Kim S.B."/>
        </authorList>
    </citation>
    <scope>NUCLEOTIDE SEQUENCE [LARGE SCALE GENOMIC DNA]</scope>
    <source>
        <strain evidence="7 8">MMS17-GH009</strain>
    </source>
</reference>
<dbReference type="InterPro" id="IPR038418">
    <property type="entry name" value="6-PTP_synth/QueD_sf"/>
</dbReference>
<accession>A0A373A3M8</accession>
<dbReference type="AlphaFoldDB" id="A0A373A3M8"/>
<evidence type="ECO:0000256" key="2">
    <source>
        <dbReference type="ARBA" id="ARBA00008900"/>
    </source>
</evidence>
<dbReference type="Proteomes" id="UP000263377">
    <property type="component" value="Unassembled WGS sequence"/>
</dbReference>
<evidence type="ECO:0000256" key="1">
    <source>
        <dbReference type="ARBA" id="ARBA00005061"/>
    </source>
</evidence>
<evidence type="ECO:0000313" key="8">
    <source>
        <dbReference type="Proteomes" id="UP000263377"/>
    </source>
</evidence>
<comment type="pathway">
    <text evidence="1">Purine metabolism; 7-cyano-7-deazaguanine biosynthesis.</text>
</comment>
<dbReference type="Gene3D" id="3.30.479.10">
    <property type="entry name" value="6-pyruvoyl tetrahydropterin synthase/QueD"/>
    <property type="match status" value="2"/>
</dbReference>
<dbReference type="EC" id="4.1.2.50" evidence="3"/>
<comment type="similarity">
    <text evidence="2">Belongs to the PTPS family. QueD subfamily.</text>
</comment>
<gene>
    <name evidence="7" type="ORF">DR950_07105</name>
</gene>
<evidence type="ECO:0000256" key="4">
    <source>
        <dbReference type="ARBA" id="ARBA00018141"/>
    </source>
</evidence>
<comment type="caution">
    <text evidence="7">The sequence shown here is derived from an EMBL/GenBank/DDBJ whole genome shotgun (WGS) entry which is preliminary data.</text>
</comment>
<dbReference type="SUPFAM" id="SSF55620">
    <property type="entry name" value="Tetrahydrobiopterin biosynthesis enzymes-like"/>
    <property type="match status" value="1"/>
</dbReference>
<evidence type="ECO:0000256" key="3">
    <source>
        <dbReference type="ARBA" id="ARBA00012982"/>
    </source>
</evidence>
<dbReference type="UniPathway" id="UPA00391"/>
<evidence type="ECO:0000256" key="5">
    <source>
        <dbReference type="ARBA" id="ARBA00031449"/>
    </source>
</evidence>
<dbReference type="GO" id="GO:0070497">
    <property type="term" value="F:6-carboxytetrahydropterin synthase activity"/>
    <property type="evidence" value="ECO:0007669"/>
    <property type="project" value="UniProtKB-EC"/>
</dbReference>
<organism evidence="7 8">
    <name type="scientific">Kitasatospora xanthocidica</name>
    <dbReference type="NCBI Taxonomy" id="83382"/>
    <lineage>
        <taxon>Bacteria</taxon>
        <taxon>Bacillati</taxon>
        <taxon>Actinomycetota</taxon>
        <taxon>Actinomycetes</taxon>
        <taxon>Kitasatosporales</taxon>
        <taxon>Streptomycetaceae</taxon>
        <taxon>Kitasatospora</taxon>
    </lineage>
</organism>
<name>A0A373A3M8_9ACTN</name>
<keyword evidence="8" id="KW-1185">Reference proteome</keyword>
<comment type="catalytic activity">
    <reaction evidence="6">
        <text>7,8-dihydroneopterin 3'-triphosphate + H2O = 6-carboxy-5,6,7,8-tetrahydropterin + triphosphate + acetaldehyde + 2 H(+)</text>
        <dbReference type="Rhea" id="RHEA:27966"/>
        <dbReference type="ChEBI" id="CHEBI:15343"/>
        <dbReference type="ChEBI" id="CHEBI:15377"/>
        <dbReference type="ChEBI" id="CHEBI:15378"/>
        <dbReference type="ChEBI" id="CHEBI:18036"/>
        <dbReference type="ChEBI" id="CHEBI:58462"/>
        <dbReference type="ChEBI" id="CHEBI:61032"/>
        <dbReference type="EC" id="4.1.2.50"/>
    </reaction>
</comment>
<evidence type="ECO:0000256" key="6">
    <source>
        <dbReference type="ARBA" id="ARBA00048807"/>
    </source>
</evidence>
<dbReference type="InterPro" id="IPR007115">
    <property type="entry name" value="6-PTP_synth/QueD"/>
</dbReference>
<sequence>MVNDLFPFSTLRRYAGVKLVAWENCAQDIPESRRACRRSFRSRSDIATLLGIWDRLWIGPSHCSRDAGGVCSVQHRLPLPPGRSWAPAPRCHALPRTPDLERCTMNSPCEADPAAGPLPNGWLPGLPAGGTYTIGKRANCDIARTVDGIDGSDLVTVELVLTATELTKPGFVCDFGDLSGFQQHVDQVLDHQDLDTILADPTGAGIVAHVRAWAQENLPDDVRQLLDDVRVFTGRLPDPAADEAVRFRARHWLCDLPDGHKCGRHHGHAYLVTLPDPDQPDNLLPVPGKLREVVLSRFHGQVLNTVFDFNPTSEHLAAVLTAWLVEQELTAVGGRPFTVRVSETASTWSQFTLEAA</sequence>
<evidence type="ECO:0000313" key="7">
    <source>
        <dbReference type="EMBL" id="RGD62709.1"/>
    </source>
</evidence>
<dbReference type="Pfam" id="PF01242">
    <property type="entry name" value="PTPS"/>
    <property type="match status" value="2"/>
</dbReference>